<dbReference type="InterPro" id="IPR017441">
    <property type="entry name" value="Protein_kinase_ATP_BS"/>
</dbReference>
<keyword evidence="2 11" id="KW-0808">Transferase</keyword>
<dbReference type="Pfam" id="PF00018">
    <property type="entry name" value="SH3_1"/>
    <property type="match status" value="1"/>
</dbReference>
<dbReference type="InterPro" id="IPR036860">
    <property type="entry name" value="SH2_dom_sf"/>
</dbReference>
<dbReference type="InterPro" id="IPR008266">
    <property type="entry name" value="Tyr_kinase_AS"/>
</dbReference>
<feature type="domain" description="SH2" evidence="12">
    <location>
        <begin position="80"/>
        <end position="215"/>
    </location>
</feature>
<keyword evidence="3 10" id="KW-0547">Nucleotide-binding</keyword>
<keyword evidence="6 11" id="KW-0829">Tyrosine-protein kinase</keyword>
<dbReference type="RefSeq" id="XP_009167683.1">
    <property type="nucleotide sequence ID" value="XM_009169419.1"/>
</dbReference>
<dbReference type="GO" id="GO:0004715">
    <property type="term" value="F:non-membrane spanning protein tyrosine kinase activity"/>
    <property type="evidence" value="ECO:0007669"/>
    <property type="project" value="UniProtKB-EC"/>
</dbReference>
<keyword evidence="5 10" id="KW-0067">ATP-binding</keyword>
<keyword evidence="8" id="KW-0727">SH2 domain</keyword>
<gene>
    <name evidence="15" type="ORF">T265_04637</name>
</gene>
<dbReference type="SMART" id="SM00326">
    <property type="entry name" value="SH3"/>
    <property type="match status" value="1"/>
</dbReference>
<dbReference type="PANTHER" id="PTHR24418">
    <property type="entry name" value="TYROSINE-PROTEIN KINASE"/>
    <property type="match status" value="1"/>
</dbReference>
<dbReference type="SMART" id="SM00252">
    <property type="entry name" value="SH2"/>
    <property type="match status" value="1"/>
</dbReference>
<feature type="binding site" evidence="10">
    <location>
        <position position="273"/>
    </location>
    <ligand>
        <name>ATP</name>
        <dbReference type="ChEBI" id="CHEBI:30616"/>
    </ligand>
</feature>
<evidence type="ECO:0000256" key="2">
    <source>
        <dbReference type="ARBA" id="ARBA00022679"/>
    </source>
</evidence>
<dbReference type="SUPFAM" id="SSF55550">
    <property type="entry name" value="SH2 domain"/>
    <property type="match status" value="1"/>
</dbReference>
<dbReference type="SUPFAM" id="SSF50044">
    <property type="entry name" value="SH3-domain"/>
    <property type="match status" value="1"/>
</dbReference>
<evidence type="ECO:0000256" key="7">
    <source>
        <dbReference type="ARBA" id="ARBA00051245"/>
    </source>
</evidence>
<comment type="similarity">
    <text evidence="11">Belongs to the protein kinase superfamily. Tyr protein kinase family.</text>
</comment>
<dbReference type="InterPro" id="IPR011009">
    <property type="entry name" value="Kinase-like_dom_sf"/>
</dbReference>
<evidence type="ECO:0000259" key="12">
    <source>
        <dbReference type="PROSITE" id="PS50001"/>
    </source>
</evidence>
<proteinExistence type="inferred from homology"/>
<feature type="domain" description="Protein kinase" evidence="14">
    <location>
        <begin position="238"/>
        <end position="554"/>
    </location>
</feature>
<reference evidence="15 16" key="1">
    <citation type="submission" date="2013-11" db="EMBL/GenBank/DDBJ databases">
        <title>Opisthorchis viverrini - life in the bile duct.</title>
        <authorList>
            <person name="Young N.D."/>
            <person name="Nagarajan N."/>
            <person name="Lin S.J."/>
            <person name="Korhonen P.K."/>
            <person name="Jex A.R."/>
            <person name="Hall R.S."/>
            <person name="Safavi-Hemami H."/>
            <person name="Kaewkong W."/>
            <person name="Bertrand D."/>
            <person name="Gao S."/>
            <person name="Seet Q."/>
            <person name="Wongkham S."/>
            <person name="Teh B.T."/>
            <person name="Wongkham C."/>
            <person name="Intapan P.M."/>
            <person name="Maleewong W."/>
            <person name="Yang X."/>
            <person name="Hu M."/>
            <person name="Wang Z."/>
            <person name="Hofmann A."/>
            <person name="Sternberg P.W."/>
            <person name="Tan P."/>
            <person name="Wang J."/>
            <person name="Gasser R.B."/>
        </authorList>
    </citation>
    <scope>NUCLEOTIDE SEQUENCE [LARGE SCALE GENOMIC DNA]</scope>
</reference>
<protein>
    <recommendedName>
        <fullName evidence="11">Tyrosine-protein kinase</fullName>
        <ecNumber evidence="11">2.7.10.2</ecNumber>
    </recommendedName>
</protein>
<dbReference type="SUPFAM" id="SSF56112">
    <property type="entry name" value="Protein kinase-like (PK-like)"/>
    <property type="match status" value="1"/>
</dbReference>
<organism evidence="15 16">
    <name type="scientific">Opisthorchis viverrini</name>
    <name type="common">Southeast Asian liver fluke</name>
    <dbReference type="NCBI Taxonomy" id="6198"/>
    <lineage>
        <taxon>Eukaryota</taxon>
        <taxon>Metazoa</taxon>
        <taxon>Spiralia</taxon>
        <taxon>Lophotrochozoa</taxon>
        <taxon>Platyhelminthes</taxon>
        <taxon>Trematoda</taxon>
        <taxon>Digenea</taxon>
        <taxon>Opisthorchiida</taxon>
        <taxon>Opisthorchiata</taxon>
        <taxon>Opisthorchiidae</taxon>
        <taxon>Opisthorchis</taxon>
    </lineage>
</organism>
<dbReference type="Gene3D" id="3.30.505.10">
    <property type="entry name" value="SH2 domain"/>
    <property type="match status" value="1"/>
</dbReference>
<accession>A0A075AGB8</accession>
<evidence type="ECO:0000313" key="16">
    <source>
        <dbReference type="Proteomes" id="UP000054324"/>
    </source>
</evidence>
<evidence type="ECO:0000313" key="15">
    <source>
        <dbReference type="EMBL" id="KER28594.1"/>
    </source>
</evidence>
<evidence type="ECO:0000256" key="8">
    <source>
        <dbReference type="PROSITE-ProRule" id="PRU00191"/>
    </source>
</evidence>
<evidence type="ECO:0000256" key="1">
    <source>
        <dbReference type="ARBA" id="ARBA00022443"/>
    </source>
</evidence>
<evidence type="ECO:0000256" key="11">
    <source>
        <dbReference type="RuleBase" id="RU362096"/>
    </source>
</evidence>
<keyword evidence="1 9" id="KW-0728">SH3 domain</keyword>
<evidence type="ECO:0000256" key="3">
    <source>
        <dbReference type="ARBA" id="ARBA00022741"/>
    </source>
</evidence>
<evidence type="ECO:0000256" key="4">
    <source>
        <dbReference type="ARBA" id="ARBA00022777"/>
    </source>
</evidence>
<dbReference type="Proteomes" id="UP000054324">
    <property type="component" value="Unassembled WGS sequence"/>
</dbReference>
<dbReference type="KEGG" id="ovi:T265_04637"/>
<evidence type="ECO:0000256" key="5">
    <source>
        <dbReference type="ARBA" id="ARBA00022840"/>
    </source>
</evidence>
<feature type="domain" description="SH3" evidence="13">
    <location>
        <begin position="9"/>
        <end position="70"/>
    </location>
</feature>
<dbReference type="InterPro" id="IPR001452">
    <property type="entry name" value="SH3_domain"/>
</dbReference>
<name>A0A075AGB8_OPIVI</name>
<comment type="catalytic activity">
    <reaction evidence="7 11">
        <text>L-tyrosyl-[protein] + ATP = O-phospho-L-tyrosyl-[protein] + ADP + H(+)</text>
        <dbReference type="Rhea" id="RHEA:10596"/>
        <dbReference type="Rhea" id="RHEA-COMP:10136"/>
        <dbReference type="Rhea" id="RHEA-COMP:20101"/>
        <dbReference type="ChEBI" id="CHEBI:15378"/>
        <dbReference type="ChEBI" id="CHEBI:30616"/>
        <dbReference type="ChEBI" id="CHEBI:46858"/>
        <dbReference type="ChEBI" id="CHEBI:61978"/>
        <dbReference type="ChEBI" id="CHEBI:456216"/>
        <dbReference type="EC" id="2.7.10.2"/>
    </reaction>
</comment>
<dbReference type="GeneID" id="20318819"/>
<dbReference type="PRINTS" id="PR00401">
    <property type="entry name" value="SH2DOMAIN"/>
</dbReference>
<evidence type="ECO:0000256" key="10">
    <source>
        <dbReference type="PROSITE-ProRule" id="PRU10141"/>
    </source>
</evidence>
<dbReference type="Gene3D" id="2.30.30.40">
    <property type="entry name" value="SH3 Domains"/>
    <property type="match status" value="1"/>
</dbReference>
<keyword evidence="16" id="KW-1185">Reference proteome</keyword>
<dbReference type="InterPro" id="IPR036028">
    <property type="entry name" value="SH3-like_dom_sf"/>
</dbReference>
<dbReference type="EC" id="2.7.10.2" evidence="11"/>
<dbReference type="EMBL" id="KL596696">
    <property type="protein sequence ID" value="KER28594.1"/>
    <property type="molecule type" value="Genomic_DNA"/>
</dbReference>
<dbReference type="Gene3D" id="1.10.510.10">
    <property type="entry name" value="Transferase(Phosphotransferase) domain 1"/>
    <property type="match status" value="1"/>
</dbReference>
<dbReference type="CTD" id="20318819"/>
<dbReference type="PROSITE" id="PS00109">
    <property type="entry name" value="PROTEIN_KINASE_TYR"/>
    <property type="match status" value="1"/>
</dbReference>
<dbReference type="Gene3D" id="3.30.200.20">
    <property type="entry name" value="Phosphorylase Kinase, domain 1"/>
    <property type="match status" value="1"/>
</dbReference>
<dbReference type="Pfam" id="PF00017">
    <property type="entry name" value="SH2"/>
    <property type="match status" value="1"/>
</dbReference>
<dbReference type="PROSITE" id="PS50011">
    <property type="entry name" value="PROTEIN_KINASE_DOM"/>
    <property type="match status" value="1"/>
</dbReference>
<dbReference type="InterPro" id="IPR001245">
    <property type="entry name" value="Ser-Thr/Tyr_kinase_cat_dom"/>
</dbReference>
<dbReference type="InterPro" id="IPR020635">
    <property type="entry name" value="Tyr_kinase_cat_dom"/>
</dbReference>
<dbReference type="InterPro" id="IPR050198">
    <property type="entry name" value="Non-receptor_tyrosine_kinases"/>
</dbReference>
<evidence type="ECO:0000259" key="14">
    <source>
        <dbReference type="PROSITE" id="PS50011"/>
    </source>
</evidence>
<dbReference type="Pfam" id="PF07714">
    <property type="entry name" value="PK_Tyr_Ser-Thr"/>
    <property type="match status" value="2"/>
</dbReference>
<dbReference type="PROSITE" id="PS50002">
    <property type="entry name" value="SH3"/>
    <property type="match status" value="1"/>
</dbReference>
<dbReference type="FunFam" id="1.10.510.10:FF:001927">
    <property type="entry name" value="Receptor protein-tyrosine kinase"/>
    <property type="match status" value="1"/>
</dbReference>
<dbReference type="PROSITE" id="PS50001">
    <property type="entry name" value="SH2"/>
    <property type="match status" value="1"/>
</dbReference>
<keyword evidence="4 11" id="KW-0418">Kinase</keyword>
<evidence type="ECO:0000256" key="6">
    <source>
        <dbReference type="ARBA" id="ARBA00023137"/>
    </source>
</evidence>
<sequence length="685" mass="76955">MSHLGVGYKPGDIVSASYSFKKDKHEDLSFNRNEQLRILNIAKDPNWAHAKNANGETGLIPLNYVKLSGTSSVDLTCYQWFHGRISRAESEKILAGHPPGSFMIRNSDLFTGDLTLCVVGPPQSLDAHLNAMNGGSNYQVSINMDDLPLTNVQHYHIICKHVNDMAPATSRARDINEVTTHYSLDEYDWFTNLQDLIEYYAIPDSGLVAPLKYPVPDLLRERLKRLRESGWLISRKELVLGDQIGRGEFGEVLRATYKHTDVAVKICKKTACKLAVTYEAALMTNLRHPNLVSFVGLVYEPEDNAIYLVTEYHAQGNLLTYLHSRTRDEVTEKDKLQFSIDACRGLSYLEERGIIHRDIAARNILLSGRPPRIVAKVADFGMARDLTHATPYPNGHYATGATSPMVTSPASTYGRDPLDHVTPFSERHCAYSSELESLDTMHSLSLHDNAAIPIKWSAPEAVRKRQFTIKSDVWSFGILLWEIYSYGRIPYPRMLASQVLPQLKAGYRMKAPEGCPPEIYRLMRQTWNIDPEERPSFATMLTELTSLSTVHPVSTVERVLNIRSPSVGRTPVSMSSSGTYVVALAPRAEIDDDPWFSRSERRRSLSNGHGSLRTDNLEDFAESYRVLTTPRLPRAYQTLTQNEGKRMSRSFTLTKANIDDRSNGANGTTVLIENAGHSIKLLQSR</sequence>
<dbReference type="PROSITE" id="PS00107">
    <property type="entry name" value="PROTEIN_KINASE_ATP"/>
    <property type="match status" value="1"/>
</dbReference>
<dbReference type="InterPro" id="IPR000980">
    <property type="entry name" value="SH2"/>
</dbReference>
<evidence type="ECO:0000259" key="13">
    <source>
        <dbReference type="PROSITE" id="PS50002"/>
    </source>
</evidence>
<dbReference type="AlphaFoldDB" id="A0A075AGB8"/>
<dbReference type="InterPro" id="IPR000719">
    <property type="entry name" value="Prot_kinase_dom"/>
</dbReference>
<dbReference type="OrthoDB" id="346907at2759"/>
<dbReference type="STRING" id="6198.A0A075AGB8"/>
<evidence type="ECO:0000256" key="9">
    <source>
        <dbReference type="PROSITE-ProRule" id="PRU00192"/>
    </source>
</evidence>
<dbReference type="GO" id="GO:0005524">
    <property type="term" value="F:ATP binding"/>
    <property type="evidence" value="ECO:0007669"/>
    <property type="project" value="UniProtKB-UniRule"/>
</dbReference>
<dbReference type="SMART" id="SM00219">
    <property type="entry name" value="TyrKc"/>
    <property type="match status" value="1"/>
</dbReference>